<gene>
    <name evidence="1" type="ORF">O163_13505</name>
</gene>
<accession>U5CD89</accession>
<protein>
    <submittedName>
        <fullName evidence="1">Uncharacterized protein</fullName>
    </submittedName>
</protein>
<dbReference type="Proteomes" id="UP000016856">
    <property type="component" value="Unassembled WGS sequence"/>
</dbReference>
<dbReference type="AlphaFoldDB" id="U5CD89"/>
<sequence length="67" mass="7883">MNEFSCSAKLFLYRVPSRRRMFGVSAKKHFGKLAGWVQRASYVLDKIYCRKKRCAECGIREICCEKE</sequence>
<dbReference type="EMBL" id="AXDC01000049">
    <property type="protein sequence ID" value="ERM90875.1"/>
    <property type="molecule type" value="Genomic_DNA"/>
</dbReference>
<evidence type="ECO:0000313" key="2">
    <source>
        <dbReference type="Proteomes" id="UP000016856"/>
    </source>
</evidence>
<name>U5CD89_CALSX</name>
<comment type="caution">
    <text evidence="1">The sequence shown here is derived from an EMBL/GenBank/DDBJ whole genome shotgun (WGS) entry which is preliminary data.</text>
</comment>
<proteinExistence type="predicted"/>
<reference evidence="1 2" key="1">
    <citation type="journal article" date="2013" name="Genome Announc.">
        <title>Draft Genome Sequence of an Anaerobic and Extremophilic Bacterium, Caldanaerobacter yonseiensis, Isolated from a Geothermal Hot Stream.</title>
        <authorList>
            <person name="Lee S.J."/>
            <person name="Lee Y.J."/>
            <person name="Park G.S."/>
            <person name="Kim B.C."/>
            <person name="Lee S.J."/>
            <person name="Shin J.H."/>
            <person name="Lee D.W."/>
        </authorList>
    </citation>
    <scope>NUCLEOTIDE SEQUENCE [LARGE SCALE GENOMIC DNA]</scope>
    <source>
        <strain evidence="1 2">KB-1</strain>
    </source>
</reference>
<organism evidence="1 2">
    <name type="scientific">Caldanaerobacter subterraneus subsp. yonseiensis KB-1</name>
    <dbReference type="NCBI Taxonomy" id="1388761"/>
    <lineage>
        <taxon>Bacteria</taxon>
        <taxon>Bacillati</taxon>
        <taxon>Bacillota</taxon>
        <taxon>Clostridia</taxon>
        <taxon>Thermoanaerobacterales</taxon>
        <taxon>Thermoanaerobacteraceae</taxon>
        <taxon>Caldanaerobacter</taxon>
    </lineage>
</organism>
<dbReference type="PATRIC" id="fig|1388761.3.peg.2709"/>
<evidence type="ECO:0000313" key="1">
    <source>
        <dbReference type="EMBL" id="ERM90875.1"/>
    </source>
</evidence>
<dbReference type="RefSeq" id="WP_022588850.1">
    <property type="nucleotide sequence ID" value="NZ_AXDC01000049.1"/>
</dbReference>